<feature type="non-terminal residue" evidence="1">
    <location>
        <position position="1"/>
    </location>
</feature>
<keyword evidence="2" id="KW-1185">Reference proteome</keyword>
<proteinExistence type="predicted"/>
<name>A0ACA9QWW3_9GLOM</name>
<evidence type="ECO:0000313" key="1">
    <source>
        <dbReference type="EMBL" id="CAG8767564.1"/>
    </source>
</evidence>
<sequence>HHLSDPIILSEIVELLVIVLAYRLLQNISFQEFYEFVGGYNSSLLQRTQYHQSSPL</sequence>
<evidence type="ECO:0000313" key="2">
    <source>
        <dbReference type="Proteomes" id="UP000789920"/>
    </source>
</evidence>
<organism evidence="1 2">
    <name type="scientific">Racocetra persica</name>
    <dbReference type="NCBI Taxonomy" id="160502"/>
    <lineage>
        <taxon>Eukaryota</taxon>
        <taxon>Fungi</taxon>
        <taxon>Fungi incertae sedis</taxon>
        <taxon>Mucoromycota</taxon>
        <taxon>Glomeromycotina</taxon>
        <taxon>Glomeromycetes</taxon>
        <taxon>Diversisporales</taxon>
        <taxon>Gigasporaceae</taxon>
        <taxon>Racocetra</taxon>
    </lineage>
</organism>
<dbReference type="Proteomes" id="UP000789920">
    <property type="component" value="Unassembled WGS sequence"/>
</dbReference>
<dbReference type="EMBL" id="CAJVQC010039017">
    <property type="protein sequence ID" value="CAG8767564.1"/>
    <property type="molecule type" value="Genomic_DNA"/>
</dbReference>
<reference evidence="1" key="1">
    <citation type="submission" date="2021-06" db="EMBL/GenBank/DDBJ databases">
        <authorList>
            <person name="Kallberg Y."/>
            <person name="Tangrot J."/>
            <person name="Rosling A."/>
        </authorList>
    </citation>
    <scope>NUCLEOTIDE SEQUENCE</scope>
    <source>
        <strain evidence="1">MA461A</strain>
    </source>
</reference>
<gene>
    <name evidence="1" type="ORF">RPERSI_LOCUS15987</name>
</gene>
<accession>A0ACA9QWW3</accession>
<protein>
    <submittedName>
        <fullName evidence="1">6674_t:CDS:1</fullName>
    </submittedName>
</protein>
<comment type="caution">
    <text evidence="1">The sequence shown here is derived from an EMBL/GenBank/DDBJ whole genome shotgun (WGS) entry which is preliminary data.</text>
</comment>